<accession>B0TDV1</accession>
<dbReference type="AlphaFoldDB" id="B0TDV1"/>
<dbReference type="KEGG" id="hmo:HM1_0195"/>
<gene>
    <name evidence="1" type="ORF">HM1_0195</name>
</gene>
<dbReference type="STRING" id="498761.HM1_0195"/>
<proteinExistence type="predicted"/>
<protein>
    <submittedName>
        <fullName evidence="1">Uncharacterized protein</fullName>
    </submittedName>
</protein>
<reference evidence="1 2" key="1">
    <citation type="journal article" date="2008" name="J. Bacteriol.">
        <title>The genome of Heliobacterium modesticaldum, a phototrophic representative of the Firmicutes containing the simplest photosynthetic apparatus.</title>
        <authorList>
            <person name="Sattley W.M."/>
            <person name="Madigan M.T."/>
            <person name="Swingley W.D."/>
            <person name="Cheung P.C."/>
            <person name="Clocksin K.M."/>
            <person name="Conrad A.L."/>
            <person name="Dejesa L.C."/>
            <person name="Honchak B.M."/>
            <person name="Jung D.O."/>
            <person name="Karbach L.E."/>
            <person name="Kurdoglu A."/>
            <person name="Lahiri S."/>
            <person name="Mastrian S.D."/>
            <person name="Page L.E."/>
            <person name="Taylor H.L."/>
            <person name="Wang Z.T."/>
            <person name="Raymond J."/>
            <person name="Chen M."/>
            <person name="Blankenship R.E."/>
            <person name="Touchman J.W."/>
        </authorList>
    </citation>
    <scope>NUCLEOTIDE SEQUENCE [LARGE SCALE GENOMIC DNA]</scope>
    <source>
        <strain evidence="2">ATCC 51547 / Ice1</strain>
    </source>
</reference>
<dbReference type="HOGENOM" id="CLU_3080563_0_0_9"/>
<evidence type="ECO:0000313" key="2">
    <source>
        <dbReference type="Proteomes" id="UP000008550"/>
    </source>
</evidence>
<sequence length="52" mass="5730">MESATLSPKGEAFFFETAGNFAREKNRIIRAIEIAITIYRAGRKKVASSPLA</sequence>
<dbReference type="EMBL" id="CP000930">
    <property type="protein sequence ID" value="ABZ82814.1"/>
    <property type="molecule type" value="Genomic_DNA"/>
</dbReference>
<organism evidence="1 2">
    <name type="scientific">Heliobacterium modesticaldum (strain ATCC 51547 / Ice1)</name>
    <dbReference type="NCBI Taxonomy" id="498761"/>
    <lineage>
        <taxon>Bacteria</taxon>
        <taxon>Bacillati</taxon>
        <taxon>Bacillota</taxon>
        <taxon>Clostridia</taxon>
        <taxon>Eubacteriales</taxon>
        <taxon>Heliobacteriaceae</taxon>
        <taxon>Heliomicrobium</taxon>
    </lineage>
</organism>
<keyword evidence="2" id="KW-1185">Reference proteome</keyword>
<name>B0TDV1_HELMI</name>
<evidence type="ECO:0000313" key="1">
    <source>
        <dbReference type="EMBL" id="ABZ82814.1"/>
    </source>
</evidence>
<dbReference type="Proteomes" id="UP000008550">
    <property type="component" value="Chromosome"/>
</dbReference>